<keyword evidence="2" id="KW-1133">Transmembrane helix</keyword>
<feature type="compositionally biased region" description="Low complexity" evidence="1">
    <location>
        <begin position="249"/>
        <end position="259"/>
    </location>
</feature>
<sequence>MATFDIAAAQKVLLVGWVSVWMLVTWLNRSRDTTRARMRLDPDNRASAREVDDDRVASGIQTCEHHEQALLKKEAKLNDREQAVAAREQSLLALLTEWRAAREDEAAVWSQLEAAYALLREREAVEREALREREAELRRQFEAEHDSLCRIYAHAELPAASVRLAAPRDDTSRPYPTWEDAFRCRASSHEVIGSLLPTESESELYVPFQAETRPPSSRDSRPLLPTVLADNAPVADDKVEVESPHMNGSAAASSDSASDTVPCSAHQQHVERESDD</sequence>
<comment type="caution">
    <text evidence="3">The sequence shown here is derived from an EMBL/GenBank/DDBJ whole genome shotgun (WGS) entry which is preliminary data.</text>
</comment>
<proteinExistence type="predicted"/>
<dbReference type="AlphaFoldDB" id="A0AB34K1A3"/>
<dbReference type="EMBL" id="JBGBPQ010000003">
    <property type="protein sequence ID" value="KAL1526913.1"/>
    <property type="molecule type" value="Genomic_DNA"/>
</dbReference>
<protein>
    <submittedName>
        <fullName evidence="3">Uncharacterized protein</fullName>
    </submittedName>
</protein>
<reference evidence="3 4" key="1">
    <citation type="journal article" date="2024" name="Science">
        <title>Giant polyketide synthase enzymes in the biosynthesis of giant marine polyether toxins.</title>
        <authorList>
            <person name="Fallon T.R."/>
            <person name="Shende V.V."/>
            <person name="Wierzbicki I.H."/>
            <person name="Pendleton A.L."/>
            <person name="Watervoot N.F."/>
            <person name="Auber R.P."/>
            <person name="Gonzalez D.J."/>
            <person name="Wisecaver J.H."/>
            <person name="Moore B.S."/>
        </authorList>
    </citation>
    <scope>NUCLEOTIDE SEQUENCE [LARGE SCALE GENOMIC DNA]</scope>
    <source>
        <strain evidence="3 4">12B1</strain>
    </source>
</reference>
<organism evidence="3 4">
    <name type="scientific">Prymnesium parvum</name>
    <name type="common">Toxic golden alga</name>
    <dbReference type="NCBI Taxonomy" id="97485"/>
    <lineage>
        <taxon>Eukaryota</taxon>
        <taxon>Haptista</taxon>
        <taxon>Haptophyta</taxon>
        <taxon>Prymnesiophyceae</taxon>
        <taxon>Prymnesiales</taxon>
        <taxon>Prymnesiaceae</taxon>
        <taxon>Prymnesium</taxon>
    </lineage>
</organism>
<evidence type="ECO:0000256" key="1">
    <source>
        <dbReference type="SAM" id="MobiDB-lite"/>
    </source>
</evidence>
<dbReference type="Proteomes" id="UP001515480">
    <property type="component" value="Unassembled WGS sequence"/>
</dbReference>
<evidence type="ECO:0000256" key="2">
    <source>
        <dbReference type="SAM" id="Phobius"/>
    </source>
</evidence>
<keyword evidence="2" id="KW-0472">Membrane</keyword>
<feature type="transmembrane region" description="Helical" evidence="2">
    <location>
        <begin position="12"/>
        <end position="29"/>
    </location>
</feature>
<name>A0AB34K1A3_PRYPA</name>
<evidence type="ECO:0000313" key="3">
    <source>
        <dbReference type="EMBL" id="KAL1526913.1"/>
    </source>
</evidence>
<keyword evidence="4" id="KW-1185">Reference proteome</keyword>
<evidence type="ECO:0000313" key="4">
    <source>
        <dbReference type="Proteomes" id="UP001515480"/>
    </source>
</evidence>
<keyword evidence="2" id="KW-0812">Transmembrane</keyword>
<feature type="region of interest" description="Disordered" evidence="1">
    <location>
        <begin position="209"/>
        <end position="276"/>
    </location>
</feature>
<gene>
    <name evidence="3" type="ORF">AB1Y20_015604</name>
</gene>
<accession>A0AB34K1A3</accession>